<protein>
    <recommendedName>
        <fullName evidence="5">RING-type domain-containing protein</fullName>
    </recommendedName>
</protein>
<evidence type="ECO:0000313" key="7">
    <source>
        <dbReference type="EMBL" id="CAF1192854.1"/>
    </source>
</evidence>
<dbReference type="InterPro" id="IPR001841">
    <property type="entry name" value="Znf_RING"/>
</dbReference>
<proteinExistence type="predicted"/>
<evidence type="ECO:0000256" key="1">
    <source>
        <dbReference type="ARBA" id="ARBA00022771"/>
    </source>
</evidence>
<comment type="caution">
    <text evidence="6">The sequence shown here is derived from an EMBL/GenBank/DDBJ whole genome shotgun (WGS) entry which is preliminary data.</text>
</comment>
<dbReference type="Proteomes" id="UP000663870">
    <property type="component" value="Unassembled WGS sequence"/>
</dbReference>
<name>A0A814J0U9_9BILA</name>
<dbReference type="Proteomes" id="UP000663854">
    <property type="component" value="Unassembled WGS sequence"/>
</dbReference>
<dbReference type="Pfam" id="PF13639">
    <property type="entry name" value="zf-RING_2"/>
    <property type="match status" value="1"/>
</dbReference>
<dbReference type="EMBL" id="CAJNOL010000767">
    <property type="protein sequence ID" value="CAF1192854.1"/>
    <property type="molecule type" value="Genomic_DNA"/>
</dbReference>
<reference evidence="6" key="1">
    <citation type="submission" date="2021-02" db="EMBL/GenBank/DDBJ databases">
        <authorList>
            <person name="Nowell W R."/>
        </authorList>
    </citation>
    <scope>NUCLEOTIDE SEQUENCE</scope>
</reference>
<dbReference type="SUPFAM" id="SSF57850">
    <property type="entry name" value="RING/U-box"/>
    <property type="match status" value="1"/>
</dbReference>
<keyword evidence="1 3" id="KW-0479">Metal-binding</keyword>
<evidence type="ECO:0000256" key="2">
    <source>
        <dbReference type="ARBA" id="ARBA00022833"/>
    </source>
</evidence>
<keyword evidence="4" id="KW-0472">Membrane</keyword>
<keyword evidence="2" id="KW-0862">Zinc</keyword>
<dbReference type="EMBL" id="CAJNOH010000409">
    <property type="protein sequence ID" value="CAF1031675.1"/>
    <property type="molecule type" value="Genomic_DNA"/>
</dbReference>
<dbReference type="GO" id="GO:0008270">
    <property type="term" value="F:zinc ion binding"/>
    <property type="evidence" value="ECO:0007669"/>
    <property type="project" value="UniProtKB-KW"/>
</dbReference>
<organism evidence="6 8">
    <name type="scientific">Rotaria sordida</name>
    <dbReference type="NCBI Taxonomy" id="392033"/>
    <lineage>
        <taxon>Eukaryota</taxon>
        <taxon>Metazoa</taxon>
        <taxon>Spiralia</taxon>
        <taxon>Gnathifera</taxon>
        <taxon>Rotifera</taxon>
        <taxon>Eurotatoria</taxon>
        <taxon>Bdelloidea</taxon>
        <taxon>Philodinida</taxon>
        <taxon>Philodinidae</taxon>
        <taxon>Rotaria</taxon>
    </lineage>
</organism>
<evidence type="ECO:0000256" key="3">
    <source>
        <dbReference type="PROSITE-ProRule" id="PRU00175"/>
    </source>
</evidence>
<evidence type="ECO:0000313" key="8">
    <source>
        <dbReference type="Proteomes" id="UP000663854"/>
    </source>
</evidence>
<evidence type="ECO:0000259" key="5">
    <source>
        <dbReference type="PROSITE" id="PS50089"/>
    </source>
</evidence>
<sequence length="585" mass="70312">MDRLHIEHCLLKQSSYFRHIIYSFILLFISTLIGTIFFQLHIQVFNSIFGPFHLNLEQFIQHVNNFKSQQSSSRFWKIEYIQVELNENNIQQSFNTYDIIRQYSDPVTRQYSIATYKKVQYPDIYVKLPTSTQEYFHAQFPFRFHLYSIRTLKCIVKNLPSDSEMTHRSWVEKIDYVKYIKKQYDKNSTQFNRAILTKCGILIGYLYRPRNEKAFIQGKQHQFYSFDIALNITQPYYPFYKFLICGLIALWLLLKTLFYIILYLRNIIRCKILHKYGLTKISLKLSKNVQEELWLLNLDGSPHEQLFKFDEFVRQCEHRFNNQLLIIENDQNHLFIVLFQVDLQKCSTIHYESSPFIICPESDIRIIRHDEGILYGKDLSKIPWPITMTGEQNFAEWLHQELMEISSGYRQRYQQRLQNERSGQQQYVTFRNRHRLSIHQHRDVSNRSIVHSSYMARLIHEEENFQTLKLERQSIGQRIYERDSPASARFIAEFRMKHEQNKIIVDTKMANEQIQCIVCLEYLKLNEQYAPWPCPGKKKHIFHYQCMLSSLRSKNKCPLCRHEVEGVPMPTIQNLMPELFRHLVL</sequence>
<dbReference type="Gene3D" id="3.30.40.10">
    <property type="entry name" value="Zinc/RING finger domain, C3HC4 (zinc finger)"/>
    <property type="match status" value="1"/>
</dbReference>
<evidence type="ECO:0000313" key="6">
    <source>
        <dbReference type="EMBL" id="CAF1031675.1"/>
    </source>
</evidence>
<feature type="transmembrane region" description="Helical" evidence="4">
    <location>
        <begin position="239"/>
        <end position="264"/>
    </location>
</feature>
<feature type="domain" description="RING-type" evidence="5">
    <location>
        <begin position="516"/>
        <end position="561"/>
    </location>
</feature>
<keyword evidence="4" id="KW-0812">Transmembrane</keyword>
<dbReference type="PROSITE" id="PS50089">
    <property type="entry name" value="ZF_RING_2"/>
    <property type="match status" value="1"/>
</dbReference>
<accession>A0A814J0U9</accession>
<feature type="transmembrane region" description="Helical" evidence="4">
    <location>
        <begin position="20"/>
        <end position="42"/>
    </location>
</feature>
<keyword evidence="1 3" id="KW-0863">Zinc-finger</keyword>
<gene>
    <name evidence="7" type="ORF">JXQ802_LOCUS23980</name>
    <name evidence="6" type="ORF">PYM288_LOCUS16169</name>
</gene>
<evidence type="ECO:0000256" key="4">
    <source>
        <dbReference type="SAM" id="Phobius"/>
    </source>
</evidence>
<evidence type="ECO:0000313" key="9">
    <source>
        <dbReference type="Proteomes" id="UP000663870"/>
    </source>
</evidence>
<keyword evidence="9" id="KW-1185">Reference proteome</keyword>
<keyword evidence="4" id="KW-1133">Transmembrane helix</keyword>
<dbReference type="InterPro" id="IPR013083">
    <property type="entry name" value="Znf_RING/FYVE/PHD"/>
</dbReference>
<dbReference type="AlphaFoldDB" id="A0A814J0U9"/>